<dbReference type="GO" id="GO:0022625">
    <property type="term" value="C:cytosolic large ribosomal subunit"/>
    <property type="evidence" value="ECO:0007669"/>
    <property type="project" value="TreeGrafter"/>
</dbReference>
<dbReference type="InterPro" id="IPR036227">
    <property type="entry name" value="Ribosomal_uL15/eL18_sf"/>
</dbReference>
<dbReference type="InterPro" id="IPR005749">
    <property type="entry name" value="Ribosomal_uL15_bac-type"/>
</dbReference>
<feature type="region of interest" description="Disordered" evidence="6">
    <location>
        <begin position="1"/>
        <end position="57"/>
    </location>
</feature>
<evidence type="ECO:0000256" key="5">
    <source>
        <dbReference type="RuleBase" id="RU003888"/>
    </source>
</evidence>
<dbReference type="HAMAP" id="MF_01341">
    <property type="entry name" value="Ribosomal_uL15"/>
    <property type="match status" value="1"/>
</dbReference>
<comment type="caution">
    <text evidence="8">The sequence shown here is derived from an EMBL/GenBank/DDBJ whole genome shotgun (WGS) entry which is preliminary data.</text>
</comment>
<evidence type="ECO:0000256" key="1">
    <source>
        <dbReference type="ARBA" id="ARBA00007320"/>
    </source>
</evidence>
<keyword evidence="2 4" id="KW-0689">Ribosomal protein</keyword>
<proteinExistence type="inferred from homology"/>
<organism evidence="8 9">
    <name type="scientific">Candidatus Amunia macphersoniae</name>
    <dbReference type="NCBI Taxonomy" id="3127014"/>
    <lineage>
        <taxon>Bacteria</taxon>
        <taxon>Bacillati</taxon>
        <taxon>Candidatus Dormiibacterota</taxon>
        <taxon>Candidatus Dormibacteria</taxon>
        <taxon>Candidatus Aeolococcales</taxon>
        <taxon>Candidatus Aeolococcaceae</taxon>
        <taxon>Candidatus Amunia</taxon>
    </lineage>
</organism>
<comment type="subunit">
    <text evidence="4">Part of the 50S ribosomal subunit.</text>
</comment>
<dbReference type="Proteomes" id="UP000614410">
    <property type="component" value="Unassembled WGS sequence"/>
</dbReference>
<sequence length="155" mass="16212">MKLHELKPAAGSRTKRTRVGRGISAGQGKTSGRGQKGQGSRQSSSVPKGFEGGQMKASMRLPKLRGFHNRFRKEYAVVNLSKLNRFPKDAIVDGAALAAAGLVSGADKPVKLLAAGHIKVAIQVRVHRASAAAQQAVGAAGGRVDLLEAPEEPQA</sequence>
<evidence type="ECO:0000256" key="2">
    <source>
        <dbReference type="ARBA" id="ARBA00022980"/>
    </source>
</evidence>
<dbReference type="PANTHER" id="PTHR12934">
    <property type="entry name" value="50S RIBOSOMAL PROTEIN L15"/>
    <property type="match status" value="1"/>
</dbReference>
<accession>A0A934KRT9</accession>
<evidence type="ECO:0000256" key="6">
    <source>
        <dbReference type="SAM" id="MobiDB-lite"/>
    </source>
</evidence>
<dbReference type="GO" id="GO:0019843">
    <property type="term" value="F:rRNA binding"/>
    <property type="evidence" value="ECO:0007669"/>
    <property type="project" value="UniProtKB-UniRule"/>
</dbReference>
<feature type="compositionally biased region" description="Gly residues" evidence="6">
    <location>
        <begin position="23"/>
        <end position="37"/>
    </location>
</feature>
<dbReference type="InterPro" id="IPR001196">
    <property type="entry name" value="Ribosomal_uL15_CS"/>
</dbReference>
<name>A0A934KRT9_9BACT</name>
<keyword evidence="4" id="KW-0699">rRNA-binding</keyword>
<keyword evidence="3 4" id="KW-0687">Ribonucleoprotein</keyword>
<dbReference type="GO" id="GO:0003735">
    <property type="term" value="F:structural constituent of ribosome"/>
    <property type="evidence" value="ECO:0007669"/>
    <property type="project" value="InterPro"/>
</dbReference>
<evidence type="ECO:0000256" key="4">
    <source>
        <dbReference type="HAMAP-Rule" id="MF_01341"/>
    </source>
</evidence>
<dbReference type="EMBL" id="JAEKNN010000054">
    <property type="protein sequence ID" value="MBJ7609992.1"/>
    <property type="molecule type" value="Genomic_DNA"/>
</dbReference>
<evidence type="ECO:0000313" key="8">
    <source>
        <dbReference type="EMBL" id="MBJ7609992.1"/>
    </source>
</evidence>
<dbReference type="InterPro" id="IPR021131">
    <property type="entry name" value="Ribosomal_uL15/eL18"/>
</dbReference>
<dbReference type="GO" id="GO:0006412">
    <property type="term" value="P:translation"/>
    <property type="evidence" value="ECO:0007669"/>
    <property type="project" value="UniProtKB-UniRule"/>
</dbReference>
<dbReference type="AlphaFoldDB" id="A0A934KRT9"/>
<dbReference type="PROSITE" id="PS00475">
    <property type="entry name" value="RIBOSOMAL_L15"/>
    <property type="match status" value="1"/>
</dbReference>
<dbReference type="Pfam" id="PF00828">
    <property type="entry name" value="Ribosomal_L27A"/>
    <property type="match status" value="1"/>
</dbReference>
<dbReference type="PANTHER" id="PTHR12934:SF11">
    <property type="entry name" value="LARGE RIBOSOMAL SUBUNIT PROTEIN UL15M"/>
    <property type="match status" value="1"/>
</dbReference>
<evidence type="ECO:0000256" key="3">
    <source>
        <dbReference type="ARBA" id="ARBA00023274"/>
    </source>
</evidence>
<dbReference type="InterPro" id="IPR030878">
    <property type="entry name" value="Ribosomal_uL15"/>
</dbReference>
<evidence type="ECO:0000313" key="9">
    <source>
        <dbReference type="Proteomes" id="UP000614410"/>
    </source>
</evidence>
<comment type="function">
    <text evidence="4">Binds to the 23S rRNA.</text>
</comment>
<evidence type="ECO:0000259" key="7">
    <source>
        <dbReference type="Pfam" id="PF00828"/>
    </source>
</evidence>
<dbReference type="SUPFAM" id="SSF52080">
    <property type="entry name" value="Ribosomal proteins L15p and L18e"/>
    <property type="match status" value="1"/>
</dbReference>
<protein>
    <recommendedName>
        <fullName evidence="4">Large ribosomal subunit protein uL15</fullName>
    </recommendedName>
</protein>
<comment type="similarity">
    <text evidence="1 4 5">Belongs to the universal ribosomal protein uL15 family.</text>
</comment>
<reference evidence="8 9" key="1">
    <citation type="submission" date="2020-10" db="EMBL/GenBank/DDBJ databases">
        <title>Ca. Dormibacterota MAGs.</title>
        <authorList>
            <person name="Montgomery K."/>
        </authorList>
    </citation>
    <scope>NUCLEOTIDE SEQUENCE [LARGE SCALE GENOMIC DNA]</scope>
    <source>
        <strain evidence="8">Mitchell_Peninsula_5</strain>
    </source>
</reference>
<feature type="domain" description="Large ribosomal subunit protein uL15/eL18" evidence="7">
    <location>
        <begin position="77"/>
        <end position="144"/>
    </location>
</feature>
<dbReference type="Gene3D" id="3.100.10.10">
    <property type="match status" value="1"/>
</dbReference>
<gene>
    <name evidence="4 8" type="primary">rplO</name>
    <name evidence="8" type="ORF">JF887_11275</name>
</gene>
<dbReference type="NCBIfam" id="TIGR01071">
    <property type="entry name" value="rplO_bact"/>
    <property type="match status" value="1"/>
</dbReference>
<keyword evidence="4" id="KW-0694">RNA-binding</keyword>